<dbReference type="PROSITE" id="PS50076">
    <property type="entry name" value="DNAJ_2"/>
    <property type="match status" value="1"/>
</dbReference>
<dbReference type="STRING" id="128403.WA1_41335"/>
<keyword evidence="1" id="KW-0802">TPR repeat</keyword>
<dbReference type="Gene3D" id="1.25.40.10">
    <property type="entry name" value="Tetratricopeptide repeat domain"/>
    <property type="match status" value="1"/>
</dbReference>
<dbReference type="PROSITE" id="PS50005">
    <property type="entry name" value="TPR"/>
    <property type="match status" value="1"/>
</dbReference>
<dbReference type="InterPro" id="IPR019734">
    <property type="entry name" value="TPR_rpt"/>
</dbReference>
<dbReference type="SUPFAM" id="SSF48452">
    <property type="entry name" value="TPR-like"/>
    <property type="match status" value="1"/>
</dbReference>
<reference evidence="3 4" key="1">
    <citation type="journal article" date="2013" name="Genome Biol. Evol.">
        <title>Genomes of Stigonematalean cyanobacteria (subsection V) and the evolution of oxygenic photosynthesis from prokaryotes to plastids.</title>
        <authorList>
            <person name="Dagan T."/>
            <person name="Roettger M."/>
            <person name="Stucken K."/>
            <person name="Landan G."/>
            <person name="Koch R."/>
            <person name="Major P."/>
            <person name="Gould S.B."/>
            <person name="Goremykin V.V."/>
            <person name="Rippka R."/>
            <person name="Tandeau de Marsac N."/>
            <person name="Gugger M."/>
            <person name="Lockhart P.J."/>
            <person name="Allen J.F."/>
            <person name="Brune I."/>
            <person name="Maus I."/>
            <person name="Puhler A."/>
            <person name="Martin W.F."/>
        </authorList>
    </citation>
    <scope>NUCLEOTIDE SEQUENCE [LARGE SCALE GENOMIC DNA]</scope>
    <source>
        <strain evidence="3 4">PCC 7110</strain>
    </source>
</reference>
<keyword evidence="4" id="KW-1185">Reference proteome</keyword>
<dbReference type="SUPFAM" id="SSF46565">
    <property type="entry name" value="Chaperone J-domain"/>
    <property type="match status" value="1"/>
</dbReference>
<name>A0A139WUR5_9CYAN</name>
<feature type="domain" description="J" evidence="2">
    <location>
        <begin position="19"/>
        <end position="96"/>
    </location>
</feature>
<dbReference type="Gene3D" id="1.10.287.110">
    <property type="entry name" value="DnaJ domain"/>
    <property type="match status" value="1"/>
</dbReference>
<gene>
    <name evidence="3" type="ORF">WA1_41335</name>
</gene>
<comment type="caution">
    <text evidence="3">The sequence shown here is derived from an EMBL/GenBank/DDBJ whole genome shotgun (WGS) entry which is preliminary data.</text>
</comment>
<dbReference type="CDD" id="cd06257">
    <property type="entry name" value="DnaJ"/>
    <property type="match status" value="1"/>
</dbReference>
<evidence type="ECO:0000259" key="2">
    <source>
        <dbReference type="PROSITE" id="PS50076"/>
    </source>
</evidence>
<sequence length="278" mass="31953">MTNDNQTLLPPEWLKQLSDPYAVLGISVTATEHQILKRYHSLAKQLHSESFLRSHEADKEFATSVFTYLIEPAYKLLKHPNSRNEIIAKLRLDAIFLQLLKDASLQTALAQELIQMPASEVDIFYEPAIASLAEAQYRSLVASYQITQQLRELNLVYFCLLAPNALVQENPIERTEPNIESVKLTLYEEKTVVNNYAQRHYQRGIHYVKQANWKSAVQELRDAIKLEPNNSDYLALLGFVHLKQNLTGMAKVYLRQALKLNPKQPLALKYTSRMKDEV</sequence>
<dbReference type="InterPro" id="IPR011990">
    <property type="entry name" value="TPR-like_helical_dom_sf"/>
</dbReference>
<dbReference type="Pfam" id="PF00226">
    <property type="entry name" value="DnaJ"/>
    <property type="match status" value="1"/>
</dbReference>
<accession>A0A139WUR5</accession>
<organism evidence="3 4">
    <name type="scientific">Scytonema hofmannii PCC 7110</name>
    <dbReference type="NCBI Taxonomy" id="128403"/>
    <lineage>
        <taxon>Bacteria</taxon>
        <taxon>Bacillati</taxon>
        <taxon>Cyanobacteriota</taxon>
        <taxon>Cyanophyceae</taxon>
        <taxon>Nostocales</taxon>
        <taxon>Scytonemataceae</taxon>
        <taxon>Scytonema</taxon>
    </lineage>
</organism>
<dbReference type="Proteomes" id="UP000076925">
    <property type="component" value="Unassembled WGS sequence"/>
</dbReference>
<feature type="repeat" description="TPR" evidence="1">
    <location>
        <begin position="197"/>
        <end position="230"/>
    </location>
</feature>
<dbReference type="RefSeq" id="WP_017742881.1">
    <property type="nucleotide sequence ID" value="NZ_KQ976354.1"/>
</dbReference>
<dbReference type="AlphaFoldDB" id="A0A139WUR5"/>
<dbReference type="SMART" id="SM00028">
    <property type="entry name" value="TPR"/>
    <property type="match status" value="2"/>
</dbReference>
<dbReference type="InterPro" id="IPR001623">
    <property type="entry name" value="DnaJ_domain"/>
</dbReference>
<evidence type="ECO:0000256" key="1">
    <source>
        <dbReference type="PROSITE-ProRule" id="PRU00339"/>
    </source>
</evidence>
<dbReference type="EMBL" id="ANNX02000047">
    <property type="protein sequence ID" value="KYC36181.1"/>
    <property type="molecule type" value="Genomic_DNA"/>
</dbReference>
<dbReference type="OrthoDB" id="494812at2"/>
<proteinExistence type="predicted"/>
<evidence type="ECO:0000313" key="3">
    <source>
        <dbReference type="EMBL" id="KYC36181.1"/>
    </source>
</evidence>
<evidence type="ECO:0000313" key="4">
    <source>
        <dbReference type="Proteomes" id="UP000076925"/>
    </source>
</evidence>
<protein>
    <submittedName>
        <fullName evidence="3">Molecular chaperone DnaJ</fullName>
    </submittedName>
</protein>
<dbReference type="InterPro" id="IPR036869">
    <property type="entry name" value="J_dom_sf"/>
</dbReference>